<dbReference type="Proteomes" id="UP000443582">
    <property type="component" value="Unassembled WGS sequence"/>
</dbReference>
<comment type="caution">
    <text evidence="3">The sequence shown here is derived from an EMBL/GenBank/DDBJ whole genome shotgun (WGS) entry which is preliminary data.</text>
</comment>
<keyword evidence="1" id="KW-0472">Membrane</keyword>
<dbReference type="Pfam" id="PF00753">
    <property type="entry name" value="Lactamase_B"/>
    <property type="match status" value="1"/>
</dbReference>
<dbReference type="SUPFAM" id="SSF56281">
    <property type="entry name" value="Metallo-hydrolase/oxidoreductase"/>
    <property type="match status" value="1"/>
</dbReference>
<organism evidence="3 4">
    <name type="scientific">Halobacteriovorax vibrionivorans</name>
    <dbReference type="NCBI Taxonomy" id="2152716"/>
    <lineage>
        <taxon>Bacteria</taxon>
        <taxon>Pseudomonadati</taxon>
        <taxon>Bdellovibrionota</taxon>
        <taxon>Bacteriovoracia</taxon>
        <taxon>Bacteriovoracales</taxon>
        <taxon>Halobacteriovoraceae</taxon>
        <taxon>Halobacteriovorax</taxon>
    </lineage>
</organism>
<evidence type="ECO:0000256" key="1">
    <source>
        <dbReference type="SAM" id="Phobius"/>
    </source>
</evidence>
<gene>
    <name evidence="3" type="ORF">DAY19_03140</name>
</gene>
<dbReference type="EMBL" id="QDKL01000001">
    <property type="protein sequence ID" value="RZF22782.1"/>
    <property type="molecule type" value="Genomic_DNA"/>
</dbReference>
<keyword evidence="4" id="KW-1185">Reference proteome</keyword>
<evidence type="ECO:0000313" key="3">
    <source>
        <dbReference type="EMBL" id="RZF22782.1"/>
    </source>
</evidence>
<accession>A0ABY0IJH4</accession>
<keyword evidence="1" id="KW-1133">Transmembrane helix</keyword>
<dbReference type="InterPro" id="IPR001279">
    <property type="entry name" value="Metallo-B-lactamas"/>
</dbReference>
<feature type="domain" description="Metallo-beta-lactamase" evidence="2">
    <location>
        <begin position="12"/>
        <end position="210"/>
    </location>
</feature>
<dbReference type="SMART" id="SM00849">
    <property type="entry name" value="Lactamase_B"/>
    <property type="match status" value="1"/>
</dbReference>
<keyword evidence="1" id="KW-0812">Transmembrane</keyword>
<name>A0ABY0IJH4_9BACT</name>
<protein>
    <submittedName>
        <fullName evidence="3">MBL fold metallo-hydrolase</fullName>
    </submittedName>
</protein>
<evidence type="ECO:0000259" key="2">
    <source>
        <dbReference type="SMART" id="SM00849"/>
    </source>
</evidence>
<dbReference type="InterPro" id="IPR050855">
    <property type="entry name" value="NDM-1-like"/>
</dbReference>
<reference evidence="4" key="1">
    <citation type="journal article" date="2019" name="Int. J. Syst. Evol. Microbiol.">
        <title>Halobacteriovorax valvorus sp. nov., a novel prokaryotic predator isolated from coastal seawater of China.</title>
        <authorList>
            <person name="Chen M.-X."/>
        </authorList>
    </citation>
    <scope>NUCLEOTIDE SEQUENCE [LARGE SCALE GENOMIC DNA]</scope>
    <source>
        <strain evidence="4">BL9</strain>
    </source>
</reference>
<evidence type="ECO:0000313" key="4">
    <source>
        <dbReference type="Proteomes" id="UP000443582"/>
    </source>
</evidence>
<dbReference type="InterPro" id="IPR036866">
    <property type="entry name" value="RibonucZ/Hydroxyglut_hydro"/>
</dbReference>
<dbReference type="PANTHER" id="PTHR42951">
    <property type="entry name" value="METALLO-BETA-LACTAMASE DOMAIN-CONTAINING"/>
    <property type="match status" value="1"/>
</dbReference>
<dbReference type="RefSeq" id="WP_114705727.1">
    <property type="nucleotide sequence ID" value="NZ_QDKL01000001.1"/>
</dbReference>
<dbReference type="Gene3D" id="3.60.15.10">
    <property type="entry name" value="Ribonuclease Z/Hydroxyacylglutathione hydrolase-like"/>
    <property type="match status" value="1"/>
</dbReference>
<feature type="transmembrane region" description="Helical" evidence="1">
    <location>
        <begin position="87"/>
        <end position="109"/>
    </location>
</feature>
<sequence>MDFKIHQLKGYIQTIYLVEENGSFLLLDGCCRPDVKVVESYLESKLNRNLSDIKLVITTHAHPDHMGAVSFFQKKGIPIAGPRDLNLMYSGPFGIVTYWVDILLTYLVALNKKRGFKNILFSRKVKLDYILTDLMEVPFFKNWKVLECPGHTIMDLSIFHEEQKLAYIADNFVSTKTNVFRPYPIWKPQEYRSSLQRYIDLGINDFLIAHYGQVKVSHERIKELIDSTPDIPRKHHNSLPAILMKLLKSVFK</sequence>
<proteinExistence type="predicted"/>